<name>A0A7X9FTT0_9DELT</name>
<evidence type="ECO:0000313" key="3">
    <source>
        <dbReference type="Proteomes" id="UP000524246"/>
    </source>
</evidence>
<organism evidence="2 3">
    <name type="scientific">SAR324 cluster bacterium</name>
    <dbReference type="NCBI Taxonomy" id="2024889"/>
    <lineage>
        <taxon>Bacteria</taxon>
        <taxon>Deltaproteobacteria</taxon>
        <taxon>SAR324 cluster</taxon>
    </lineage>
</organism>
<reference evidence="2 3" key="1">
    <citation type="journal article" date="2020" name="Biotechnol. Biofuels">
        <title>New insights from the biogas microbiome by comprehensive genome-resolved metagenomics of nearly 1600 species originating from multiple anaerobic digesters.</title>
        <authorList>
            <person name="Campanaro S."/>
            <person name="Treu L."/>
            <person name="Rodriguez-R L.M."/>
            <person name="Kovalovszki A."/>
            <person name="Ziels R.M."/>
            <person name="Maus I."/>
            <person name="Zhu X."/>
            <person name="Kougias P.G."/>
            <person name="Basile A."/>
            <person name="Luo G."/>
            <person name="Schluter A."/>
            <person name="Konstantinidis K.T."/>
            <person name="Angelidaki I."/>
        </authorList>
    </citation>
    <scope>NUCLEOTIDE SEQUENCE [LARGE SCALE GENOMIC DNA]</scope>
    <source>
        <strain evidence="2">AS27yjCOA_65</strain>
    </source>
</reference>
<keyword evidence="1" id="KW-0472">Membrane</keyword>
<evidence type="ECO:0000256" key="1">
    <source>
        <dbReference type="SAM" id="Phobius"/>
    </source>
</evidence>
<sequence length="271" mass="30635">MNSIINSINLGASFIIDLLLWPIGWLPKGLQLVVVSLLAGVVLLLFYGKVSNQVKLKNVKTKIYASFLEAVLFRHDGLVTLKAQGRMFRLAFVYFGYAVPAILMLAVPCILLLAQLNVRYGYRPLPLNEDVVLKVVYKEIDALRNVNLQGSENIEVLIPPIRMMAKKEASWRFRPINNGIGTLKLGDQEEKVVVGVDEKKIVNGRVSTWWLSILYPGLPMLSSESPIQELWIPYPEAYYRILGLEWHWILVFFVFSLLSGLLASKCFGVEI</sequence>
<feature type="transmembrane region" description="Helical" evidence="1">
    <location>
        <begin position="91"/>
        <end position="114"/>
    </location>
</feature>
<keyword evidence="1" id="KW-1133">Transmembrane helix</keyword>
<proteinExistence type="predicted"/>
<accession>A0A7X9FTT0</accession>
<dbReference type="Proteomes" id="UP000524246">
    <property type="component" value="Unassembled WGS sequence"/>
</dbReference>
<dbReference type="AlphaFoldDB" id="A0A7X9FTT0"/>
<keyword evidence="1" id="KW-0812">Transmembrane</keyword>
<feature type="transmembrane region" description="Helical" evidence="1">
    <location>
        <begin position="7"/>
        <end position="24"/>
    </location>
</feature>
<dbReference type="EMBL" id="JAAZON010000518">
    <property type="protein sequence ID" value="NMC63753.1"/>
    <property type="molecule type" value="Genomic_DNA"/>
</dbReference>
<feature type="transmembrane region" description="Helical" evidence="1">
    <location>
        <begin position="246"/>
        <end position="267"/>
    </location>
</feature>
<gene>
    <name evidence="2" type="ORF">GYA55_11375</name>
</gene>
<feature type="transmembrane region" description="Helical" evidence="1">
    <location>
        <begin position="30"/>
        <end position="48"/>
    </location>
</feature>
<evidence type="ECO:0000313" key="2">
    <source>
        <dbReference type="EMBL" id="NMC63753.1"/>
    </source>
</evidence>
<protein>
    <submittedName>
        <fullName evidence="2">Uncharacterized protein</fullName>
    </submittedName>
</protein>
<comment type="caution">
    <text evidence="2">The sequence shown here is derived from an EMBL/GenBank/DDBJ whole genome shotgun (WGS) entry which is preliminary data.</text>
</comment>